<feature type="DNA-binding region" description="H-T-H motif" evidence="5">
    <location>
        <begin position="35"/>
        <end position="54"/>
    </location>
</feature>
<organism evidence="8 9">
    <name type="scientific">Nonomuraea indica</name>
    <dbReference type="NCBI Taxonomy" id="1581193"/>
    <lineage>
        <taxon>Bacteria</taxon>
        <taxon>Bacillati</taxon>
        <taxon>Actinomycetota</taxon>
        <taxon>Actinomycetes</taxon>
        <taxon>Streptosporangiales</taxon>
        <taxon>Streptosporangiaceae</taxon>
        <taxon>Nonomuraea</taxon>
    </lineage>
</organism>
<keyword evidence="2" id="KW-0805">Transcription regulation</keyword>
<sequence>MTANRGRGQRAGLTRQAILRAAVRLADQEGLTALSMRRIAAELGVEAMTLYHHVPNKNALLDGIVEQLVSETTPPPAASSWQESLRSYAHAFLATLTAHPNLIALVATRPATTPHNLRTMEAMLESLRSAGFELTRAHDVVRSLAAFVLGHAAAHPDLAPDCPPVDAGSYPLFFAAVATSDAASRFDFALEALLHGFAAALTAAPSGGRPGAAREAGSGVRQACAGPG</sequence>
<dbReference type="PRINTS" id="PR00455">
    <property type="entry name" value="HTHTETR"/>
</dbReference>
<dbReference type="RefSeq" id="WP_397020643.1">
    <property type="nucleotide sequence ID" value="NZ_JBITMB010000003.1"/>
</dbReference>
<dbReference type="PRINTS" id="PR00400">
    <property type="entry name" value="TETREPRESSOR"/>
</dbReference>
<dbReference type="InterPro" id="IPR003012">
    <property type="entry name" value="Tet_transcr_reg_TetR"/>
</dbReference>
<evidence type="ECO:0000256" key="1">
    <source>
        <dbReference type="ARBA" id="ARBA00022491"/>
    </source>
</evidence>
<evidence type="ECO:0000256" key="4">
    <source>
        <dbReference type="ARBA" id="ARBA00023163"/>
    </source>
</evidence>
<evidence type="ECO:0000256" key="2">
    <source>
        <dbReference type="ARBA" id="ARBA00023015"/>
    </source>
</evidence>
<evidence type="ECO:0000256" key="3">
    <source>
        <dbReference type="ARBA" id="ARBA00023125"/>
    </source>
</evidence>
<feature type="compositionally biased region" description="Low complexity" evidence="6">
    <location>
        <begin position="206"/>
        <end position="219"/>
    </location>
</feature>
<dbReference type="InterPro" id="IPR036271">
    <property type="entry name" value="Tet_transcr_reg_TetR-rel_C_sf"/>
</dbReference>
<dbReference type="SUPFAM" id="SSF48498">
    <property type="entry name" value="Tetracyclin repressor-like, C-terminal domain"/>
    <property type="match status" value="1"/>
</dbReference>
<feature type="region of interest" description="Disordered" evidence="6">
    <location>
        <begin position="206"/>
        <end position="228"/>
    </location>
</feature>
<reference evidence="8 9" key="1">
    <citation type="submission" date="2024-10" db="EMBL/GenBank/DDBJ databases">
        <title>The Natural Products Discovery Center: Release of the First 8490 Sequenced Strains for Exploring Actinobacteria Biosynthetic Diversity.</title>
        <authorList>
            <person name="Kalkreuter E."/>
            <person name="Kautsar S.A."/>
            <person name="Yang D."/>
            <person name="Bader C.D."/>
            <person name="Teijaro C.N."/>
            <person name="Fluegel L."/>
            <person name="Davis C.M."/>
            <person name="Simpson J.R."/>
            <person name="Lauterbach L."/>
            <person name="Steele A.D."/>
            <person name="Gui C."/>
            <person name="Meng S."/>
            <person name="Li G."/>
            <person name="Viehrig K."/>
            <person name="Ye F."/>
            <person name="Su P."/>
            <person name="Kiefer A.F."/>
            <person name="Nichols A."/>
            <person name="Cepeda A.J."/>
            <person name="Yan W."/>
            <person name="Fan B."/>
            <person name="Jiang Y."/>
            <person name="Adhikari A."/>
            <person name="Zheng C.-J."/>
            <person name="Schuster L."/>
            <person name="Cowan T.M."/>
            <person name="Smanski M.J."/>
            <person name="Chevrette M.G."/>
            <person name="De Carvalho L.P.S."/>
            <person name="Shen B."/>
        </authorList>
    </citation>
    <scope>NUCLEOTIDE SEQUENCE [LARGE SCALE GENOMIC DNA]</scope>
    <source>
        <strain evidence="8 9">NPDC049503</strain>
    </source>
</reference>
<evidence type="ECO:0000259" key="7">
    <source>
        <dbReference type="PROSITE" id="PS50977"/>
    </source>
</evidence>
<keyword evidence="9" id="KW-1185">Reference proteome</keyword>
<name>A0ABW8A484_9ACTN</name>
<dbReference type="EMBL" id="JBITMB010000003">
    <property type="protein sequence ID" value="MFI7440846.1"/>
    <property type="molecule type" value="Genomic_DNA"/>
</dbReference>
<dbReference type="Gene3D" id="1.10.357.10">
    <property type="entry name" value="Tetracycline Repressor, domain 2"/>
    <property type="match status" value="1"/>
</dbReference>
<keyword evidence="1" id="KW-0678">Repressor</keyword>
<accession>A0ABW8A484</accession>
<evidence type="ECO:0000256" key="5">
    <source>
        <dbReference type="PROSITE-ProRule" id="PRU00335"/>
    </source>
</evidence>
<dbReference type="InterPro" id="IPR009057">
    <property type="entry name" value="Homeodomain-like_sf"/>
</dbReference>
<evidence type="ECO:0000313" key="9">
    <source>
        <dbReference type="Proteomes" id="UP001612928"/>
    </source>
</evidence>
<dbReference type="InterPro" id="IPR004111">
    <property type="entry name" value="Repressor_TetR_C"/>
</dbReference>
<proteinExistence type="predicted"/>
<dbReference type="Proteomes" id="UP001612928">
    <property type="component" value="Unassembled WGS sequence"/>
</dbReference>
<dbReference type="Pfam" id="PF02909">
    <property type="entry name" value="TetR_C_1"/>
    <property type="match status" value="1"/>
</dbReference>
<comment type="caution">
    <text evidence="8">The sequence shown here is derived from an EMBL/GenBank/DDBJ whole genome shotgun (WGS) entry which is preliminary data.</text>
</comment>
<keyword evidence="4" id="KW-0804">Transcription</keyword>
<dbReference type="InterPro" id="IPR050109">
    <property type="entry name" value="HTH-type_TetR-like_transc_reg"/>
</dbReference>
<dbReference type="PROSITE" id="PS50977">
    <property type="entry name" value="HTH_TETR_2"/>
    <property type="match status" value="1"/>
</dbReference>
<gene>
    <name evidence="8" type="ORF">ACIBP5_12910</name>
</gene>
<evidence type="ECO:0000256" key="6">
    <source>
        <dbReference type="SAM" id="MobiDB-lite"/>
    </source>
</evidence>
<dbReference type="SUPFAM" id="SSF46689">
    <property type="entry name" value="Homeodomain-like"/>
    <property type="match status" value="1"/>
</dbReference>
<dbReference type="PANTHER" id="PTHR30055:SF151">
    <property type="entry name" value="TRANSCRIPTIONAL REGULATORY PROTEIN"/>
    <property type="match status" value="1"/>
</dbReference>
<dbReference type="InterPro" id="IPR001647">
    <property type="entry name" value="HTH_TetR"/>
</dbReference>
<dbReference type="PANTHER" id="PTHR30055">
    <property type="entry name" value="HTH-TYPE TRANSCRIPTIONAL REGULATOR RUTR"/>
    <property type="match status" value="1"/>
</dbReference>
<keyword evidence="3 5" id="KW-0238">DNA-binding</keyword>
<protein>
    <submittedName>
        <fullName evidence="8">TetR/AcrR family transcriptional regulator C-terminal domain-containing protein</fullName>
    </submittedName>
</protein>
<dbReference type="Pfam" id="PF00440">
    <property type="entry name" value="TetR_N"/>
    <property type="match status" value="1"/>
</dbReference>
<evidence type="ECO:0000313" key="8">
    <source>
        <dbReference type="EMBL" id="MFI7440846.1"/>
    </source>
</evidence>
<feature type="domain" description="HTH tetR-type" evidence="7">
    <location>
        <begin position="12"/>
        <end position="72"/>
    </location>
</feature>